<sequence>MSADPGILAYLVEQQGRAVKIRQAQSMRWRTVKKLDNHRLCFFDLSLELRTMIYDYFFANMRPAYNRYLPETSIVFTREDRIWPDLPNLTRVCRTLMGETWRYLYTPDAKFYIRFIDWDIEPFFAFCSTLRQVCGVVVTADRIVRVQRHPDYLNREDAMRQLSTWIAKHWFEGFPIFDWSIEHHIWKAGKNGQKLPRIVQDDNAILCMSAVRQAAILDKLDPDAFKRAVKPFLEEFEKFDSDKRKKEKTSCVVNLTICMIAYLGTVAVDEVKPETSEDLISYKSPNLLVRFADKMKEEAEMMLKRLFLTSYDTWSRRENELATVPDVEESEC</sequence>
<evidence type="ECO:0000313" key="2">
    <source>
        <dbReference type="Proteomes" id="UP000799444"/>
    </source>
</evidence>
<gene>
    <name evidence="1" type="ORF">EJ04DRAFT_527952</name>
</gene>
<comment type="caution">
    <text evidence="1">The sequence shown here is derived from an EMBL/GenBank/DDBJ whole genome shotgun (WGS) entry which is preliminary data.</text>
</comment>
<name>A0A9P4QQY7_9PLEO</name>
<proteinExistence type="predicted"/>
<reference evidence="1" key="1">
    <citation type="journal article" date="2020" name="Stud. Mycol.">
        <title>101 Dothideomycetes genomes: a test case for predicting lifestyles and emergence of pathogens.</title>
        <authorList>
            <person name="Haridas S."/>
            <person name="Albert R."/>
            <person name="Binder M."/>
            <person name="Bloem J."/>
            <person name="Labutti K."/>
            <person name="Salamov A."/>
            <person name="Andreopoulos B."/>
            <person name="Baker S."/>
            <person name="Barry K."/>
            <person name="Bills G."/>
            <person name="Bluhm B."/>
            <person name="Cannon C."/>
            <person name="Castanera R."/>
            <person name="Culley D."/>
            <person name="Daum C."/>
            <person name="Ezra D."/>
            <person name="Gonzalez J."/>
            <person name="Henrissat B."/>
            <person name="Kuo A."/>
            <person name="Liang C."/>
            <person name="Lipzen A."/>
            <person name="Lutzoni F."/>
            <person name="Magnuson J."/>
            <person name="Mondo S."/>
            <person name="Nolan M."/>
            <person name="Ohm R."/>
            <person name="Pangilinan J."/>
            <person name="Park H.-J."/>
            <person name="Ramirez L."/>
            <person name="Alfaro M."/>
            <person name="Sun H."/>
            <person name="Tritt A."/>
            <person name="Yoshinaga Y."/>
            <person name="Zwiers L.-H."/>
            <person name="Turgeon B."/>
            <person name="Goodwin S."/>
            <person name="Spatafora J."/>
            <person name="Crous P."/>
            <person name="Grigoriev I."/>
        </authorList>
    </citation>
    <scope>NUCLEOTIDE SEQUENCE</scope>
    <source>
        <strain evidence="1">CBS 125425</strain>
    </source>
</reference>
<dbReference type="AlphaFoldDB" id="A0A9P4QQY7"/>
<accession>A0A9P4QQY7</accession>
<keyword evidence="2" id="KW-1185">Reference proteome</keyword>
<protein>
    <submittedName>
        <fullName evidence="1">Uncharacterized protein</fullName>
    </submittedName>
</protein>
<dbReference type="Proteomes" id="UP000799444">
    <property type="component" value="Unassembled WGS sequence"/>
</dbReference>
<dbReference type="EMBL" id="ML996251">
    <property type="protein sequence ID" value="KAF2729247.1"/>
    <property type="molecule type" value="Genomic_DNA"/>
</dbReference>
<organism evidence="1 2">
    <name type="scientific">Polyplosphaeria fusca</name>
    <dbReference type="NCBI Taxonomy" id="682080"/>
    <lineage>
        <taxon>Eukaryota</taxon>
        <taxon>Fungi</taxon>
        <taxon>Dikarya</taxon>
        <taxon>Ascomycota</taxon>
        <taxon>Pezizomycotina</taxon>
        <taxon>Dothideomycetes</taxon>
        <taxon>Pleosporomycetidae</taxon>
        <taxon>Pleosporales</taxon>
        <taxon>Tetraplosphaeriaceae</taxon>
        <taxon>Polyplosphaeria</taxon>
    </lineage>
</organism>
<evidence type="ECO:0000313" key="1">
    <source>
        <dbReference type="EMBL" id="KAF2729247.1"/>
    </source>
</evidence>